<reference evidence="2 3" key="1">
    <citation type="submission" date="2017-06" db="EMBL/GenBank/DDBJ databases">
        <authorList>
            <person name="Kim H.J."/>
            <person name="Triplett B.A."/>
        </authorList>
    </citation>
    <scope>NUCLEOTIDE SEQUENCE [LARGE SCALE GENOMIC DNA]</scope>
    <source>
        <strain evidence="2 3">DSM 43151</strain>
    </source>
</reference>
<feature type="region of interest" description="Disordered" evidence="1">
    <location>
        <begin position="92"/>
        <end position="120"/>
    </location>
</feature>
<dbReference type="EMBL" id="FZNR01000002">
    <property type="protein sequence ID" value="SNR47969.1"/>
    <property type="molecule type" value="Genomic_DNA"/>
</dbReference>
<sequence>MNRMTGLLATGVGLMIGALIGIGPAAAAPDAHRGVPDSIEQISDASKKAGEQLVDAARKAGRKIADAAKKAAPQLADAWKDLVQKGDDALRKAFSDRDRPPPEPDRGEVRLALDGRATHG</sequence>
<accession>A0A238WQN0</accession>
<keyword evidence="3" id="KW-1185">Reference proteome</keyword>
<evidence type="ECO:0000313" key="3">
    <source>
        <dbReference type="Proteomes" id="UP000198415"/>
    </source>
</evidence>
<name>A0A238WQN0_9ACTN</name>
<organism evidence="2 3">
    <name type="scientific">Actinoplanes regularis</name>
    <dbReference type="NCBI Taxonomy" id="52697"/>
    <lineage>
        <taxon>Bacteria</taxon>
        <taxon>Bacillati</taxon>
        <taxon>Actinomycetota</taxon>
        <taxon>Actinomycetes</taxon>
        <taxon>Micromonosporales</taxon>
        <taxon>Micromonosporaceae</taxon>
        <taxon>Actinoplanes</taxon>
    </lineage>
</organism>
<proteinExistence type="predicted"/>
<evidence type="ECO:0000256" key="1">
    <source>
        <dbReference type="SAM" id="MobiDB-lite"/>
    </source>
</evidence>
<evidence type="ECO:0000313" key="2">
    <source>
        <dbReference type="EMBL" id="SNR47969.1"/>
    </source>
</evidence>
<gene>
    <name evidence="2" type="ORF">SAMN06264365_102722</name>
</gene>
<protein>
    <submittedName>
        <fullName evidence="2">Gas vesicle protein</fullName>
    </submittedName>
</protein>
<dbReference type="AlphaFoldDB" id="A0A238WQN0"/>
<dbReference type="Proteomes" id="UP000198415">
    <property type="component" value="Unassembled WGS sequence"/>
</dbReference>